<organism evidence="1 2">
    <name type="scientific">Macaca mulatta</name>
    <name type="common">Rhesus macaque</name>
    <dbReference type="NCBI Taxonomy" id="9544"/>
    <lineage>
        <taxon>Eukaryota</taxon>
        <taxon>Metazoa</taxon>
        <taxon>Chordata</taxon>
        <taxon>Craniata</taxon>
        <taxon>Vertebrata</taxon>
        <taxon>Euteleostomi</taxon>
        <taxon>Mammalia</taxon>
        <taxon>Eutheria</taxon>
        <taxon>Euarchontoglires</taxon>
        <taxon>Primates</taxon>
        <taxon>Haplorrhini</taxon>
        <taxon>Catarrhini</taxon>
        <taxon>Cercopithecidae</taxon>
        <taxon>Cercopithecinae</taxon>
        <taxon>Macaca</taxon>
    </lineage>
</organism>
<proteinExistence type="predicted"/>
<dbReference type="InParanoid" id="A0A5F8AHN9"/>
<dbReference type="Proteomes" id="UP000006718">
    <property type="component" value="Chromosome 9"/>
</dbReference>
<reference evidence="1" key="2">
    <citation type="submission" date="2019-01" db="EMBL/GenBank/DDBJ databases">
        <authorList>
            <person name="Graves T."/>
            <person name="Eichler E.E."/>
            <person name="Wilson R.K."/>
        </authorList>
    </citation>
    <scope>NUCLEOTIDE SEQUENCE [LARGE SCALE GENOMIC DNA]</scope>
    <source>
        <strain evidence="1">17573</strain>
    </source>
</reference>
<reference evidence="2" key="1">
    <citation type="journal article" date="2007" name="Science">
        <title>Evolutionary and biomedical insights from the rhesus macaque genome.</title>
        <authorList>
            <person name="Gibbs R.A."/>
            <person name="Rogers J."/>
            <person name="Katze M.G."/>
            <person name="Bumgarner R."/>
            <person name="Weinstock G.M."/>
            <person name="Mardis E.R."/>
            <person name="Remington K.A."/>
            <person name="Strausberg R.L."/>
            <person name="Venter J.C."/>
            <person name="Wilson R.K."/>
            <person name="Batzer M.A."/>
            <person name="Bustamante C.D."/>
            <person name="Eichler E.E."/>
            <person name="Hahn M.W."/>
            <person name="Hardison R.C."/>
            <person name="Makova K.D."/>
            <person name="Miller W."/>
            <person name="Milosavljevic A."/>
            <person name="Palermo R.E."/>
            <person name="Siepel A."/>
            <person name="Sikela J.M."/>
            <person name="Attaway T."/>
            <person name="Bell S."/>
            <person name="Bernard K.E."/>
            <person name="Buhay C.J."/>
            <person name="Chandrabose M.N."/>
            <person name="Dao M."/>
            <person name="Davis C."/>
            <person name="Delehaunty K.D."/>
            <person name="Ding Y."/>
            <person name="Dinh H.H."/>
            <person name="Dugan-Rocha S."/>
            <person name="Fulton L.A."/>
            <person name="Gabisi R.A."/>
            <person name="Garner T.T."/>
            <person name="Godfrey J."/>
            <person name="Hawes A.C."/>
            <person name="Hernandez J."/>
            <person name="Hines S."/>
            <person name="Holder M."/>
            <person name="Hume J."/>
            <person name="Jhangiani S.N."/>
            <person name="Joshi V."/>
            <person name="Khan Z.M."/>
            <person name="Kirkness E.F."/>
            <person name="Cree A."/>
            <person name="Fowler R.G."/>
            <person name="Lee S."/>
            <person name="Lewis L.R."/>
            <person name="Li Z."/>
            <person name="Liu Y.-S."/>
            <person name="Moore S.M."/>
            <person name="Muzny D."/>
            <person name="Nazareth L.V."/>
            <person name="Ngo D.N."/>
            <person name="Okwuonu G.O."/>
            <person name="Pai G."/>
            <person name="Parker D."/>
            <person name="Paul H.A."/>
            <person name="Pfannkoch C."/>
            <person name="Pohl C.S."/>
            <person name="Rogers Y.-H.C."/>
            <person name="Ruiz S.J."/>
            <person name="Sabo A."/>
            <person name="Santibanez J."/>
            <person name="Schneider B.W."/>
            <person name="Smith S.M."/>
            <person name="Sodergren E."/>
            <person name="Svatek A.F."/>
            <person name="Utterback T.R."/>
            <person name="Vattathil S."/>
            <person name="Warren W."/>
            <person name="White C.S."/>
            <person name="Chinwalla A.T."/>
            <person name="Feng Y."/>
            <person name="Halpern A.L."/>
            <person name="Hillier L.W."/>
            <person name="Huang X."/>
            <person name="Minx P."/>
            <person name="Nelson J.O."/>
            <person name="Pepin K.H."/>
            <person name="Qin X."/>
            <person name="Sutton G.G."/>
            <person name="Venter E."/>
            <person name="Walenz B.P."/>
            <person name="Wallis J.W."/>
            <person name="Worley K.C."/>
            <person name="Yang S.-P."/>
            <person name="Jones S.M."/>
            <person name="Marra M.A."/>
            <person name="Rocchi M."/>
            <person name="Schein J.E."/>
            <person name="Baertsch R."/>
            <person name="Clarke L."/>
            <person name="Csuros M."/>
            <person name="Glasscock J."/>
            <person name="Harris R.A."/>
            <person name="Havlak P."/>
            <person name="Jackson A.R."/>
            <person name="Jiang H."/>
            <person name="Liu Y."/>
            <person name="Messina D.N."/>
            <person name="Shen Y."/>
            <person name="Song H.X.-Z."/>
            <person name="Wylie T."/>
            <person name="Zhang L."/>
            <person name="Birney E."/>
            <person name="Han K."/>
            <person name="Konkel M.K."/>
            <person name="Lee J."/>
            <person name="Smit A.F.A."/>
            <person name="Ullmer B."/>
            <person name="Wang H."/>
            <person name="Xing J."/>
            <person name="Burhans R."/>
            <person name="Cheng Z."/>
            <person name="Karro J.E."/>
            <person name="Ma J."/>
            <person name="Raney B."/>
            <person name="She X."/>
            <person name="Cox M.J."/>
            <person name="Demuth J.P."/>
            <person name="Dumas L.J."/>
            <person name="Han S.-G."/>
            <person name="Hopkins J."/>
            <person name="Karimpour-Fard A."/>
            <person name="Kim Y.H."/>
            <person name="Pollack J.R."/>
            <person name="Vinar T."/>
            <person name="Addo-Quaye C."/>
            <person name="Degenhardt J."/>
            <person name="Denby A."/>
            <person name="Hubisz M.J."/>
            <person name="Indap A."/>
            <person name="Kosiol C."/>
            <person name="Lahn B.T."/>
            <person name="Lawson H.A."/>
            <person name="Marklein A."/>
            <person name="Nielsen R."/>
            <person name="Vallender E.J."/>
            <person name="Clark A.G."/>
            <person name="Ferguson B."/>
            <person name="Hernandez R.D."/>
            <person name="Hirani K."/>
            <person name="Kehrer-Sawatzki H."/>
            <person name="Kolb J."/>
            <person name="Patil S."/>
            <person name="Pu L.-L."/>
            <person name="Ren Y."/>
            <person name="Smith D.G."/>
            <person name="Wheeler D.A."/>
            <person name="Schenck I."/>
            <person name="Ball E.V."/>
            <person name="Chen R."/>
            <person name="Cooper D.N."/>
            <person name="Giardine B."/>
            <person name="Hsu F."/>
            <person name="Kent W.J."/>
            <person name="Lesk A."/>
            <person name="Nelson D.L."/>
            <person name="O'brien W.E."/>
            <person name="Pruefer K."/>
            <person name="Stenson P.D."/>
            <person name="Wallace J.C."/>
            <person name="Ke H."/>
            <person name="Liu X.-M."/>
            <person name="Wang P."/>
            <person name="Xiang A.P."/>
            <person name="Yang F."/>
            <person name="Barber G.P."/>
            <person name="Haussler D."/>
            <person name="Karolchik D."/>
            <person name="Kern A.D."/>
            <person name="Kuhn R.M."/>
            <person name="Smith K.E."/>
            <person name="Zwieg A.S."/>
        </authorList>
    </citation>
    <scope>NUCLEOTIDE SEQUENCE [LARGE SCALE GENOMIC DNA]</scope>
    <source>
        <strain evidence="2">17573</strain>
    </source>
</reference>
<reference evidence="1" key="4">
    <citation type="submission" date="2025-09" db="UniProtKB">
        <authorList>
            <consortium name="Ensembl"/>
        </authorList>
    </citation>
    <scope>IDENTIFICATION</scope>
    <source>
        <strain evidence="1">17573</strain>
    </source>
</reference>
<dbReference type="AlphaFoldDB" id="A0A5F8AHN9"/>
<accession>A0A5F8AHN9</accession>
<dbReference type="Ensembl" id="ENSMMUT00000103022.1">
    <property type="protein sequence ID" value="ENSMMUP00000076499.1"/>
    <property type="gene ID" value="ENSMMUG00000054942.1"/>
</dbReference>
<dbReference type="PRINTS" id="PR02045">
    <property type="entry name" value="F138DOMAIN"/>
</dbReference>
<sequence>MARGKGVEILVEKLLEQRIWQSKTHHQNKSQNNYEINISLHAKKISADVFDEQGGEQRFLGLNWIKIALGQVNSRTFNYFLKCSLTLSPRLECSGAISAHCNLHLPGSSNSPASASQVAGTTGAHQHIQLTFLFVVEMGFYHVGHAGLELLTLGDPSPASASQSAGITGVNHHGRLQLHFLFSFETESRSISQAGVQ</sequence>
<name>A0A5F8AHN9_MACMU</name>
<reference evidence="1" key="3">
    <citation type="submission" date="2025-08" db="UniProtKB">
        <authorList>
            <consortium name="Ensembl"/>
        </authorList>
    </citation>
    <scope>IDENTIFICATION</scope>
    <source>
        <strain evidence="1">17573</strain>
    </source>
</reference>
<evidence type="ECO:0000313" key="2">
    <source>
        <dbReference type="Proteomes" id="UP000006718"/>
    </source>
</evidence>
<dbReference type="PANTHER" id="PTHR12138">
    <property type="entry name" value="PRIMATE-EXPANDED PROTEIN FAMILY"/>
    <property type="match status" value="1"/>
</dbReference>
<dbReference type="GeneTree" id="ENSGT01150000286943"/>
<dbReference type="Bgee" id="ENSMMUG00000054942">
    <property type="expression patterns" value="Expressed in ileum and 21 other cell types or tissues"/>
</dbReference>
<protein>
    <submittedName>
        <fullName evidence="1">Uncharacterized protein</fullName>
    </submittedName>
</protein>
<evidence type="ECO:0000313" key="1">
    <source>
        <dbReference type="Ensembl" id="ENSMMUP00000076499.1"/>
    </source>
</evidence>
<dbReference type="PANTHER" id="PTHR12138:SF155">
    <property type="entry name" value="DOWN SYNDROME CRITICAL REGION PROTEIN 8"/>
    <property type="match status" value="1"/>
</dbReference>
<dbReference type="VEuPathDB" id="HostDB:ENSMMUG00000054942"/>
<keyword evidence="2" id="KW-1185">Reference proteome</keyword>